<evidence type="ECO:0000256" key="6">
    <source>
        <dbReference type="ARBA" id="ARBA00022723"/>
    </source>
</evidence>
<dbReference type="Proteomes" id="UP001152759">
    <property type="component" value="Chromosome 6"/>
</dbReference>
<organism evidence="14 15">
    <name type="scientific">Bemisia tabaci</name>
    <name type="common">Sweetpotato whitefly</name>
    <name type="synonym">Aleurodes tabaci</name>
    <dbReference type="NCBI Taxonomy" id="7038"/>
    <lineage>
        <taxon>Eukaryota</taxon>
        <taxon>Metazoa</taxon>
        <taxon>Ecdysozoa</taxon>
        <taxon>Arthropoda</taxon>
        <taxon>Hexapoda</taxon>
        <taxon>Insecta</taxon>
        <taxon>Pterygota</taxon>
        <taxon>Neoptera</taxon>
        <taxon>Paraneoptera</taxon>
        <taxon>Hemiptera</taxon>
        <taxon>Sternorrhyncha</taxon>
        <taxon>Aleyrodoidea</taxon>
        <taxon>Aleyrodidae</taxon>
        <taxon>Aleyrodinae</taxon>
        <taxon>Bemisia</taxon>
    </lineage>
</organism>
<proteinExistence type="inferred from homology"/>
<dbReference type="InterPro" id="IPR001128">
    <property type="entry name" value="Cyt_P450"/>
</dbReference>
<dbReference type="GO" id="GO:0005789">
    <property type="term" value="C:endoplasmic reticulum membrane"/>
    <property type="evidence" value="ECO:0007669"/>
    <property type="project" value="UniProtKB-SubCell"/>
</dbReference>
<evidence type="ECO:0000256" key="10">
    <source>
        <dbReference type="ARBA" id="ARBA00023004"/>
    </source>
</evidence>
<dbReference type="PRINTS" id="PR00385">
    <property type="entry name" value="P450"/>
</dbReference>
<keyword evidence="12" id="KW-0472">Membrane</keyword>
<evidence type="ECO:0000256" key="3">
    <source>
        <dbReference type="ARBA" id="ARBA00004406"/>
    </source>
</evidence>
<dbReference type="EMBL" id="OU963867">
    <property type="protein sequence ID" value="CAH0391426.1"/>
    <property type="molecule type" value="Genomic_DNA"/>
</dbReference>
<dbReference type="GO" id="GO:0016705">
    <property type="term" value="F:oxidoreductase activity, acting on paired donors, with incorporation or reduction of molecular oxygen"/>
    <property type="evidence" value="ECO:0007669"/>
    <property type="project" value="InterPro"/>
</dbReference>
<name>A0A9P0AEH0_BEMTA</name>
<evidence type="ECO:0000256" key="12">
    <source>
        <dbReference type="ARBA" id="ARBA00023136"/>
    </source>
</evidence>
<keyword evidence="5 13" id="KW-0349">Heme</keyword>
<dbReference type="Gene3D" id="1.10.630.10">
    <property type="entry name" value="Cytochrome P450"/>
    <property type="match status" value="1"/>
</dbReference>
<dbReference type="AlphaFoldDB" id="A0A9P0AEH0"/>
<keyword evidence="11" id="KW-0503">Monooxygenase</keyword>
<evidence type="ECO:0000256" key="9">
    <source>
        <dbReference type="ARBA" id="ARBA00023002"/>
    </source>
</evidence>
<comment type="cofactor">
    <cofactor evidence="1 13">
        <name>heme</name>
        <dbReference type="ChEBI" id="CHEBI:30413"/>
    </cofactor>
</comment>
<keyword evidence="8" id="KW-0492">Microsome</keyword>
<keyword evidence="10 13" id="KW-0408">Iron</keyword>
<evidence type="ECO:0000256" key="2">
    <source>
        <dbReference type="ARBA" id="ARBA00004174"/>
    </source>
</evidence>
<dbReference type="PANTHER" id="PTHR24291">
    <property type="entry name" value="CYTOCHROME P450 FAMILY 4"/>
    <property type="match status" value="1"/>
</dbReference>
<evidence type="ECO:0000256" key="8">
    <source>
        <dbReference type="ARBA" id="ARBA00022848"/>
    </source>
</evidence>
<evidence type="ECO:0000256" key="5">
    <source>
        <dbReference type="ARBA" id="ARBA00022617"/>
    </source>
</evidence>
<dbReference type="CDD" id="cd20628">
    <property type="entry name" value="CYP4"/>
    <property type="match status" value="1"/>
</dbReference>
<evidence type="ECO:0000313" key="15">
    <source>
        <dbReference type="Proteomes" id="UP001152759"/>
    </source>
</evidence>
<dbReference type="SUPFAM" id="SSF48264">
    <property type="entry name" value="Cytochrome P450"/>
    <property type="match status" value="1"/>
</dbReference>
<evidence type="ECO:0000256" key="7">
    <source>
        <dbReference type="ARBA" id="ARBA00022824"/>
    </source>
</evidence>
<sequence length="511" mass="58508">MILRALLAAFIGYVVYGFIKISRQFYKRFRKAEKIPGPPIEHRLLGHPSLALLEPKDIPKTVYQQYKEFGGIFRHWYAWVSFVFVAEANYAELYFTSKSLEEKADMYKLFHDWLGQGLITSNGALWHERRKLITPAFHFNVLNALHETLVQNAIALVQKLREHPKESPLNIYTVMHLVALDNICESAMGIKIDALNNPKLDYIQAVEDAAHAIAIRIGKPWFWNGLFYLTSTGRTLTSSLKKIFELAKKAILNSKNKKTATTEEQRAGEDDGIKVKRRLAFLDLLTEAHDSGTKPLSDEGLRDEVNTFIFAGHDTTATSLSFTLFLLGIHPDVQEKCYREMNDIFQGSDRKPTVDDLKAMKYLEQVIKESLRMYPSVPLISRKVKEDVQFGKYTIPEGATVALSIYCLHRDPKYFPNPNTFDPERFNSDNNTGRHPFAYVPFAAGVRNCIGQKFALMEEKIVVSYILRNFIIESLYGMDELELSFDLVLRSQKPLDVKLKPRSTNIDVIKI</sequence>
<dbReference type="FunFam" id="1.10.630.10:FF:000182">
    <property type="entry name" value="Cytochrome P450 3A4"/>
    <property type="match status" value="1"/>
</dbReference>
<dbReference type="InterPro" id="IPR050196">
    <property type="entry name" value="Cytochrome_P450_Monoox"/>
</dbReference>
<comment type="subcellular location">
    <subcellularLocation>
        <location evidence="3">Endoplasmic reticulum membrane</location>
        <topology evidence="3">Peripheral membrane protein</topology>
    </subcellularLocation>
    <subcellularLocation>
        <location evidence="2">Microsome membrane</location>
        <topology evidence="2">Peripheral membrane protein</topology>
    </subcellularLocation>
</comment>
<comment type="similarity">
    <text evidence="4">Belongs to the cytochrome P450 family.</text>
</comment>
<accession>A0A9P0AEH0</accession>
<keyword evidence="6 13" id="KW-0479">Metal-binding</keyword>
<evidence type="ECO:0000256" key="4">
    <source>
        <dbReference type="ARBA" id="ARBA00010617"/>
    </source>
</evidence>
<dbReference type="Pfam" id="PF00067">
    <property type="entry name" value="p450"/>
    <property type="match status" value="1"/>
</dbReference>
<evidence type="ECO:0008006" key="16">
    <source>
        <dbReference type="Google" id="ProtNLM"/>
    </source>
</evidence>
<evidence type="ECO:0000256" key="11">
    <source>
        <dbReference type="ARBA" id="ARBA00023033"/>
    </source>
</evidence>
<dbReference type="GO" id="GO:0004497">
    <property type="term" value="F:monooxygenase activity"/>
    <property type="evidence" value="ECO:0007669"/>
    <property type="project" value="UniProtKB-KW"/>
</dbReference>
<keyword evidence="7" id="KW-0256">Endoplasmic reticulum</keyword>
<feature type="binding site" description="axial binding residue" evidence="13">
    <location>
        <position position="449"/>
    </location>
    <ligand>
        <name>heme</name>
        <dbReference type="ChEBI" id="CHEBI:30413"/>
    </ligand>
    <ligandPart>
        <name>Fe</name>
        <dbReference type="ChEBI" id="CHEBI:18248"/>
    </ligandPart>
</feature>
<dbReference type="InterPro" id="IPR002401">
    <property type="entry name" value="Cyt_P450_E_grp-I"/>
</dbReference>
<gene>
    <name evidence="14" type="ORF">BEMITA_LOCUS10043</name>
</gene>
<keyword evidence="9" id="KW-0560">Oxidoreductase</keyword>
<evidence type="ECO:0000256" key="13">
    <source>
        <dbReference type="PIRSR" id="PIRSR602401-1"/>
    </source>
</evidence>
<protein>
    <recommendedName>
        <fullName evidence="16">Cytochrome P450</fullName>
    </recommendedName>
</protein>
<keyword evidence="15" id="KW-1185">Reference proteome</keyword>
<reference evidence="14" key="1">
    <citation type="submission" date="2021-12" db="EMBL/GenBank/DDBJ databases">
        <authorList>
            <person name="King R."/>
        </authorList>
    </citation>
    <scope>NUCLEOTIDE SEQUENCE</scope>
</reference>
<dbReference type="PRINTS" id="PR00463">
    <property type="entry name" value="EP450I"/>
</dbReference>
<dbReference type="InterPro" id="IPR036396">
    <property type="entry name" value="Cyt_P450_sf"/>
</dbReference>
<dbReference type="GO" id="GO:0020037">
    <property type="term" value="F:heme binding"/>
    <property type="evidence" value="ECO:0007669"/>
    <property type="project" value="InterPro"/>
</dbReference>
<evidence type="ECO:0000313" key="14">
    <source>
        <dbReference type="EMBL" id="CAH0391426.1"/>
    </source>
</evidence>
<dbReference type="GO" id="GO:0005506">
    <property type="term" value="F:iron ion binding"/>
    <property type="evidence" value="ECO:0007669"/>
    <property type="project" value="InterPro"/>
</dbReference>
<dbReference type="PANTHER" id="PTHR24291:SF189">
    <property type="entry name" value="CYTOCHROME P450 4C3-RELATED"/>
    <property type="match status" value="1"/>
</dbReference>
<evidence type="ECO:0000256" key="1">
    <source>
        <dbReference type="ARBA" id="ARBA00001971"/>
    </source>
</evidence>